<comment type="caution">
    <text evidence="4">Lacks conserved residue(s) required for the propagation of feature annotation.</text>
</comment>
<dbReference type="Pfam" id="PF11815">
    <property type="entry name" value="DUF3336"/>
    <property type="match status" value="1"/>
</dbReference>
<dbReference type="PROSITE" id="PS51635">
    <property type="entry name" value="PNPLA"/>
    <property type="match status" value="1"/>
</dbReference>
<evidence type="ECO:0000256" key="4">
    <source>
        <dbReference type="PROSITE-ProRule" id="PRU01161"/>
    </source>
</evidence>
<protein>
    <submittedName>
        <fullName evidence="6">DUF3336 domain-containing protein</fullName>
    </submittedName>
</protein>
<evidence type="ECO:0000313" key="7">
    <source>
        <dbReference type="Proteomes" id="UP001143307"/>
    </source>
</evidence>
<evidence type="ECO:0000256" key="1">
    <source>
        <dbReference type="ARBA" id="ARBA00022801"/>
    </source>
</evidence>
<dbReference type="InterPro" id="IPR002641">
    <property type="entry name" value="PNPLA_dom"/>
</dbReference>
<accession>A0ABT3SRS3</accession>
<feature type="active site" description="Nucleophile" evidence="4">
    <location>
        <position position="249"/>
    </location>
</feature>
<dbReference type="PANTHER" id="PTHR14226:SF10">
    <property type="entry name" value="TRIACYLGLYCEROL LIPASE 4-RELATED"/>
    <property type="match status" value="1"/>
</dbReference>
<feature type="short sequence motif" description="GXSXG" evidence="4">
    <location>
        <begin position="247"/>
        <end position="251"/>
    </location>
</feature>
<evidence type="ECO:0000259" key="5">
    <source>
        <dbReference type="PROSITE" id="PS51635"/>
    </source>
</evidence>
<comment type="caution">
    <text evidence="6">The sequence shown here is derived from an EMBL/GenBank/DDBJ whole genome shotgun (WGS) entry which is preliminary data.</text>
</comment>
<evidence type="ECO:0000256" key="2">
    <source>
        <dbReference type="ARBA" id="ARBA00022963"/>
    </source>
</evidence>
<keyword evidence="2 4" id="KW-0442">Lipid degradation</keyword>
<evidence type="ECO:0000256" key="3">
    <source>
        <dbReference type="ARBA" id="ARBA00023098"/>
    </source>
</evidence>
<proteinExistence type="predicted"/>
<dbReference type="InterPro" id="IPR016035">
    <property type="entry name" value="Acyl_Trfase/lysoPLipase"/>
</dbReference>
<dbReference type="CDD" id="cd07206">
    <property type="entry name" value="Pat_TGL3-4-5_SDP1"/>
    <property type="match status" value="1"/>
</dbReference>
<sequence length="542" mass="60479">MIVSLVSAFDRATIPPLRLYKMAFIVSKYILVVVAQAGRDQLGRANRARRSLLVLRILTSYSSQKSGKRSMAVVTKLQLKRSLNSAGSYQEWLDAAKAYDKYTKQDLWRRKDHSSQYDYVSIRTRLDRLRSLKSRHDTRGMLFTLNEGIHGNMGGMGRAGLYGRAKTGTKHLVEDYIDEIVHSLRYLAEEDSGDVSADEKLDFFRRANHCFGHSAFMMSGSGSLLFFHVGVVKALAESELLPSVMSGSSGGAIVGSIVCSHTNEELPELLDPEYFLDRIPTTASTSGVAHVSELEESIASFIPDITFEQAFARTGRAMNVSVAPAETHQTSRLLNATTSPSVMIRSAVMASSAVPGIFPPVTLQALDSHGERKSYLPSRKWVDGSVSDDMPAKRLARLYGVNHYIVSQTNPHVLPFVSDGHRKRTAIGLIENAARRSAREWFNAMTLILDRADKRNGTVTQATSLMRSVINQDYVGDINILPDYKVINPLKLLTFPGEKQMYKLISAGERCTWPKLEMIRQQTRISRTLREVLQKFEDNPVV</sequence>
<organism evidence="6 7">
    <name type="scientific">Candidatus Seongchinamella marina</name>
    <dbReference type="NCBI Taxonomy" id="2518990"/>
    <lineage>
        <taxon>Bacteria</taxon>
        <taxon>Pseudomonadati</taxon>
        <taxon>Pseudomonadota</taxon>
        <taxon>Gammaproteobacteria</taxon>
        <taxon>Cellvibrionales</taxon>
        <taxon>Halieaceae</taxon>
        <taxon>Seongchinamella</taxon>
    </lineage>
</organism>
<dbReference type="EMBL" id="SHNP01000001">
    <property type="protein sequence ID" value="MCX2972645.1"/>
    <property type="molecule type" value="Genomic_DNA"/>
</dbReference>
<dbReference type="Gene3D" id="3.40.1090.10">
    <property type="entry name" value="Cytosolic phospholipase A2 catalytic domain"/>
    <property type="match status" value="2"/>
</dbReference>
<keyword evidence="3 4" id="KW-0443">Lipid metabolism</keyword>
<dbReference type="Proteomes" id="UP001143307">
    <property type="component" value="Unassembled WGS sequence"/>
</dbReference>
<dbReference type="InterPro" id="IPR021771">
    <property type="entry name" value="Triacylglycerol_lipase_N"/>
</dbReference>
<reference evidence="6" key="1">
    <citation type="submission" date="2019-02" db="EMBL/GenBank/DDBJ databases">
        <authorList>
            <person name="Li S.-H."/>
        </authorList>
    </citation>
    <scope>NUCLEOTIDE SEQUENCE</scope>
    <source>
        <strain evidence="6">IMCC8485</strain>
    </source>
</reference>
<name>A0ABT3SRS3_9GAMM</name>
<evidence type="ECO:0000313" key="6">
    <source>
        <dbReference type="EMBL" id="MCX2972645.1"/>
    </source>
</evidence>
<keyword evidence="7" id="KW-1185">Reference proteome</keyword>
<dbReference type="SUPFAM" id="SSF52151">
    <property type="entry name" value="FabD/lysophospholipase-like"/>
    <property type="match status" value="1"/>
</dbReference>
<dbReference type="Pfam" id="PF01734">
    <property type="entry name" value="Patatin"/>
    <property type="match status" value="1"/>
</dbReference>
<dbReference type="InterPro" id="IPR050301">
    <property type="entry name" value="NTE"/>
</dbReference>
<feature type="active site" description="Proton acceptor" evidence="4">
    <location>
        <position position="383"/>
    </location>
</feature>
<gene>
    <name evidence="6" type="ORF">EYC87_03465</name>
</gene>
<keyword evidence="1 4" id="KW-0378">Hydrolase</keyword>
<feature type="domain" description="PNPLA" evidence="5">
    <location>
        <begin position="216"/>
        <end position="396"/>
    </location>
</feature>
<dbReference type="PANTHER" id="PTHR14226">
    <property type="entry name" value="NEUROPATHY TARGET ESTERASE/SWISS CHEESE D.MELANOGASTER"/>
    <property type="match status" value="1"/>
</dbReference>